<dbReference type="RefSeq" id="WP_194562112.1">
    <property type="nucleotide sequence ID" value="NZ_JADKPV010000001.1"/>
</dbReference>
<dbReference type="Proteomes" id="UP000622653">
    <property type="component" value="Unassembled WGS sequence"/>
</dbReference>
<dbReference type="EMBL" id="JADKPV010000001">
    <property type="protein sequence ID" value="MBF4500685.1"/>
    <property type="molecule type" value="Genomic_DNA"/>
</dbReference>
<dbReference type="NCBIfam" id="TIGR00787">
    <property type="entry name" value="dctP"/>
    <property type="match status" value="1"/>
</dbReference>
<dbReference type="AlphaFoldDB" id="A0A8J7GA02"/>
<evidence type="ECO:0000313" key="6">
    <source>
        <dbReference type="Proteomes" id="UP000622653"/>
    </source>
</evidence>
<dbReference type="CDD" id="cd13603">
    <property type="entry name" value="PBP2_TRAP_Siap_TeaA_like"/>
    <property type="match status" value="1"/>
</dbReference>
<gene>
    <name evidence="5" type="ORF">IRY55_04840</name>
</gene>
<dbReference type="PROSITE" id="PS51257">
    <property type="entry name" value="PROKAR_LIPOPROTEIN"/>
    <property type="match status" value="1"/>
</dbReference>
<evidence type="ECO:0000256" key="2">
    <source>
        <dbReference type="ARBA" id="ARBA00022448"/>
    </source>
</evidence>
<name>A0A8J7GA02_9BACL</name>
<feature type="chain" id="PRO_5035157240" evidence="4">
    <location>
        <begin position="19"/>
        <end position="338"/>
    </location>
</feature>
<dbReference type="Pfam" id="PF03480">
    <property type="entry name" value="DctP"/>
    <property type="match status" value="1"/>
</dbReference>
<dbReference type="PANTHER" id="PTHR33376:SF7">
    <property type="entry name" value="C4-DICARBOXYLATE-BINDING PROTEIN DCTB"/>
    <property type="match status" value="1"/>
</dbReference>
<dbReference type="PIRSF" id="PIRSF006470">
    <property type="entry name" value="DctB"/>
    <property type="match status" value="1"/>
</dbReference>
<dbReference type="PANTHER" id="PTHR33376">
    <property type="match status" value="1"/>
</dbReference>
<proteinExistence type="inferred from homology"/>
<comment type="caution">
    <text evidence="5">The sequence shown here is derived from an EMBL/GenBank/DDBJ whole genome shotgun (WGS) entry which is preliminary data.</text>
</comment>
<organism evidence="5 6">
    <name type="scientific">Savagea serpentis</name>
    <dbReference type="NCBI Taxonomy" id="2785297"/>
    <lineage>
        <taxon>Bacteria</taxon>
        <taxon>Bacillati</taxon>
        <taxon>Bacillota</taxon>
        <taxon>Bacilli</taxon>
        <taxon>Bacillales</taxon>
        <taxon>Caryophanaceae</taxon>
        <taxon>Savagea</taxon>
    </lineage>
</organism>
<dbReference type="Gene3D" id="3.40.190.170">
    <property type="entry name" value="Bacterial extracellular solute-binding protein, family 7"/>
    <property type="match status" value="1"/>
</dbReference>
<dbReference type="InterPro" id="IPR018389">
    <property type="entry name" value="DctP_fam"/>
</dbReference>
<feature type="signal peptide" evidence="4">
    <location>
        <begin position="1"/>
        <end position="18"/>
    </location>
</feature>
<dbReference type="InterPro" id="IPR004682">
    <property type="entry name" value="TRAP_DctP"/>
</dbReference>
<comment type="similarity">
    <text evidence="1">Belongs to the bacterial solute-binding protein 7 family.</text>
</comment>
<dbReference type="NCBIfam" id="NF037995">
    <property type="entry name" value="TRAP_S1"/>
    <property type="match status" value="1"/>
</dbReference>
<evidence type="ECO:0000256" key="3">
    <source>
        <dbReference type="ARBA" id="ARBA00022729"/>
    </source>
</evidence>
<sequence>MKKLLQFGLLAVLMVVLAACGGDKEKETTDGGKDKYVIKAGHAASEDHFAQGSFEKFKEVVEAKSDGRIEVQIFPNGQVGGEREMIEAIQLGNLTMAAPSSAPLTAFSPGMYLWDLPFLFSDHEEAHRVLDGEIGAEVLTQLEEVGIKGLGYWENGFRHLMNSKRPVEKMSDMKGLKMRTLESPQQIKAWNATGANSTSIAFTELYSALQQGTVDAAESPLALMYAQKFQEVQNHLTLTGHMYSPWPVIMSKKFYEELPEDLQQVVDEAVLEARDHNRKLSAEDEAASLQLLQDAGMEVVELSDEAKNEFRETMKIVYPDIEELVGAELFERLMKEVE</sequence>
<evidence type="ECO:0000256" key="4">
    <source>
        <dbReference type="SAM" id="SignalP"/>
    </source>
</evidence>
<protein>
    <submittedName>
        <fullName evidence="5">TRAP transporter substrate-binding protein</fullName>
    </submittedName>
</protein>
<keyword evidence="2" id="KW-0813">Transport</keyword>
<dbReference type="GO" id="GO:0055085">
    <property type="term" value="P:transmembrane transport"/>
    <property type="evidence" value="ECO:0007669"/>
    <property type="project" value="InterPro"/>
</dbReference>
<dbReference type="InterPro" id="IPR038404">
    <property type="entry name" value="TRAP_DctP_sf"/>
</dbReference>
<keyword evidence="3 4" id="KW-0732">Signal</keyword>
<dbReference type="GO" id="GO:0030288">
    <property type="term" value="C:outer membrane-bounded periplasmic space"/>
    <property type="evidence" value="ECO:0007669"/>
    <property type="project" value="InterPro"/>
</dbReference>
<accession>A0A8J7GA02</accession>
<evidence type="ECO:0000313" key="5">
    <source>
        <dbReference type="EMBL" id="MBF4500685.1"/>
    </source>
</evidence>
<keyword evidence="6" id="KW-1185">Reference proteome</keyword>
<reference evidence="5" key="1">
    <citation type="submission" date="2020-11" db="EMBL/GenBank/DDBJ databases">
        <title>Multidrug resistant novel bacterium Savagea serpentis sp. nov., isolated from the scats of a vine snake (Ahaetulla nasuta).</title>
        <authorList>
            <person name="Venkata Ramana V."/>
            <person name="Vikas Patil S."/>
            <person name="Yogita Lugani V."/>
        </authorList>
    </citation>
    <scope>NUCLEOTIDE SEQUENCE</scope>
    <source>
        <strain evidence="5">SN6</strain>
    </source>
</reference>
<evidence type="ECO:0000256" key="1">
    <source>
        <dbReference type="ARBA" id="ARBA00009023"/>
    </source>
</evidence>